<dbReference type="OrthoDB" id="9790810at2"/>
<keyword evidence="10" id="KW-1185">Reference proteome</keyword>
<dbReference type="InterPro" id="IPR055219">
    <property type="entry name" value="MinC_N_1"/>
</dbReference>
<organism evidence="9 10">
    <name type="scientific">Parasporobacterium paucivorans DSM 15970</name>
    <dbReference type="NCBI Taxonomy" id="1122934"/>
    <lineage>
        <taxon>Bacteria</taxon>
        <taxon>Bacillati</taxon>
        <taxon>Bacillota</taxon>
        <taxon>Clostridia</taxon>
        <taxon>Lachnospirales</taxon>
        <taxon>Lachnospiraceae</taxon>
        <taxon>Parasporobacterium</taxon>
    </lineage>
</organism>
<evidence type="ECO:0000256" key="6">
    <source>
        <dbReference type="HAMAP-Rule" id="MF_00267"/>
    </source>
</evidence>
<evidence type="ECO:0000256" key="4">
    <source>
        <dbReference type="ARBA" id="ARBA00023306"/>
    </source>
</evidence>
<comment type="similarity">
    <text evidence="1 6">Belongs to the MinC family.</text>
</comment>
<keyword evidence="4 6" id="KW-0131">Cell cycle</keyword>
<evidence type="ECO:0000256" key="5">
    <source>
        <dbReference type="ARBA" id="ARBA00046874"/>
    </source>
</evidence>
<reference evidence="9 10" key="1">
    <citation type="submission" date="2016-11" db="EMBL/GenBank/DDBJ databases">
        <authorList>
            <person name="Jaros S."/>
            <person name="Januszkiewicz K."/>
            <person name="Wedrychowicz H."/>
        </authorList>
    </citation>
    <scope>NUCLEOTIDE SEQUENCE [LARGE SCALE GENOMIC DNA]</scope>
    <source>
        <strain evidence="9 10">DSM 15970</strain>
    </source>
</reference>
<dbReference type="STRING" id="1122934.SAMN02745691_00043"/>
<keyword evidence="2 6" id="KW-0132">Cell division</keyword>
<evidence type="ECO:0000259" key="8">
    <source>
        <dbReference type="Pfam" id="PF22642"/>
    </source>
</evidence>
<name>A0A1M6A2V2_9FIRM</name>
<dbReference type="SUPFAM" id="SSF63848">
    <property type="entry name" value="Cell-division inhibitor MinC, C-terminal domain"/>
    <property type="match status" value="1"/>
</dbReference>
<dbReference type="HAMAP" id="MF_00267">
    <property type="entry name" value="MinC"/>
    <property type="match status" value="1"/>
</dbReference>
<dbReference type="RefSeq" id="WP_073992352.1">
    <property type="nucleotide sequence ID" value="NZ_FQYT01000002.1"/>
</dbReference>
<dbReference type="GO" id="GO:0000902">
    <property type="term" value="P:cell morphogenesis"/>
    <property type="evidence" value="ECO:0007669"/>
    <property type="project" value="InterPro"/>
</dbReference>
<feature type="domain" description="Septum site-determining protein MinC N-terminal" evidence="8">
    <location>
        <begin position="5"/>
        <end position="79"/>
    </location>
</feature>
<dbReference type="GO" id="GO:0000917">
    <property type="term" value="P:division septum assembly"/>
    <property type="evidence" value="ECO:0007669"/>
    <property type="project" value="UniProtKB-KW"/>
</dbReference>
<keyword evidence="3 6" id="KW-0717">Septation</keyword>
<dbReference type="Gene3D" id="3.30.160.540">
    <property type="match status" value="1"/>
</dbReference>
<evidence type="ECO:0000259" key="7">
    <source>
        <dbReference type="Pfam" id="PF03775"/>
    </source>
</evidence>
<gene>
    <name evidence="6" type="primary">minC</name>
    <name evidence="9" type="ORF">SAMN02745691_00043</name>
</gene>
<dbReference type="Gene3D" id="2.160.20.70">
    <property type="match status" value="1"/>
</dbReference>
<dbReference type="InterPro" id="IPR016098">
    <property type="entry name" value="CAP/MinC_C"/>
</dbReference>
<dbReference type="InterPro" id="IPR036145">
    <property type="entry name" value="MinC_C_sf"/>
</dbReference>
<evidence type="ECO:0000256" key="2">
    <source>
        <dbReference type="ARBA" id="ARBA00022618"/>
    </source>
</evidence>
<comment type="function">
    <text evidence="6">Cell division inhibitor that blocks the formation of polar Z ring septums. Rapidly oscillates between the poles of the cell to destabilize FtsZ filaments that have formed before they mature into polar Z rings. Prevents FtsZ polymerization.</text>
</comment>
<dbReference type="InterPro" id="IPR005526">
    <property type="entry name" value="Septum_form_inhib_MinC_C"/>
</dbReference>
<dbReference type="GO" id="GO:1901891">
    <property type="term" value="P:regulation of cell septum assembly"/>
    <property type="evidence" value="ECO:0007669"/>
    <property type="project" value="InterPro"/>
</dbReference>
<protein>
    <recommendedName>
        <fullName evidence="6">Probable septum site-determining protein MinC</fullName>
    </recommendedName>
</protein>
<proteinExistence type="inferred from homology"/>
<comment type="subunit">
    <text evidence="5 6">Interacts with MinD and FtsZ.</text>
</comment>
<dbReference type="Pfam" id="PF03775">
    <property type="entry name" value="MinC_C"/>
    <property type="match status" value="1"/>
</dbReference>
<dbReference type="PANTHER" id="PTHR34108">
    <property type="entry name" value="SEPTUM SITE-DETERMINING PROTEIN MINC"/>
    <property type="match status" value="1"/>
</dbReference>
<dbReference type="AlphaFoldDB" id="A0A1M6A2V2"/>
<feature type="domain" description="Septum formation inhibitor MinC C-terminal" evidence="7">
    <location>
        <begin position="109"/>
        <end position="210"/>
    </location>
</feature>
<dbReference type="EMBL" id="FQYT01000002">
    <property type="protein sequence ID" value="SHI30786.1"/>
    <property type="molecule type" value="Genomic_DNA"/>
</dbReference>
<evidence type="ECO:0000313" key="9">
    <source>
        <dbReference type="EMBL" id="SHI30786.1"/>
    </source>
</evidence>
<evidence type="ECO:0000313" key="10">
    <source>
        <dbReference type="Proteomes" id="UP000184342"/>
    </source>
</evidence>
<dbReference type="InterPro" id="IPR013033">
    <property type="entry name" value="MinC"/>
</dbReference>
<evidence type="ECO:0000256" key="3">
    <source>
        <dbReference type="ARBA" id="ARBA00023210"/>
    </source>
</evidence>
<dbReference type="PANTHER" id="PTHR34108:SF1">
    <property type="entry name" value="SEPTUM SITE-DETERMINING PROTEIN MINC"/>
    <property type="match status" value="1"/>
</dbReference>
<accession>A0A1M6A2V2</accession>
<sequence>MKNSVMIKGNKYGIVLVLDAIQPFDDLKLQIAEKFGEASKFFGKCSLALSFEGRQLSDTEEQEVVDIISENSDISIICIADSNKSRETMFKKSVDEKLGQISSNLGEFYKGTLRSGQALESDNSLVILGDVNPGARVASGGSVVVLGALKGTVYAGVSGNMNSFVVALEMNPLQIKIGDVIARRPDNSGDKSDGNAQVKIAFLEGGDIYIEPLSKEVLSEIRF</sequence>
<evidence type="ECO:0000256" key="1">
    <source>
        <dbReference type="ARBA" id="ARBA00006291"/>
    </source>
</evidence>
<dbReference type="Pfam" id="PF22642">
    <property type="entry name" value="MinC_N_1"/>
    <property type="match status" value="1"/>
</dbReference>
<dbReference type="Proteomes" id="UP000184342">
    <property type="component" value="Unassembled WGS sequence"/>
</dbReference>